<proteinExistence type="predicted"/>
<keyword evidence="2" id="KW-1185">Reference proteome</keyword>
<accession>A0A1C4DPJ4</accession>
<dbReference type="Pfam" id="PF19420">
    <property type="entry name" value="DDAH_eukar"/>
    <property type="match status" value="1"/>
</dbReference>
<protein>
    <submittedName>
        <fullName evidence="1">N-Dimethylarginine dimethylaminohydrolase</fullName>
    </submittedName>
</protein>
<keyword evidence="1" id="KW-0378">Hydrolase</keyword>
<dbReference type="Proteomes" id="UP000181997">
    <property type="component" value="Unassembled WGS sequence"/>
</dbReference>
<name>A0A1C4DPJ4_9BACI</name>
<dbReference type="GO" id="GO:0019546">
    <property type="term" value="P:L-arginine deiminase pathway"/>
    <property type="evidence" value="ECO:0007669"/>
    <property type="project" value="TreeGrafter"/>
</dbReference>
<dbReference type="PANTHER" id="PTHR47271">
    <property type="entry name" value="ARGININE DEIMINASE"/>
    <property type="match status" value="1"/>
</dbReference>
<reference evidence="2" key="1">
    <citation type="submission" date="2016-08" db="EMBL/GenBank/DDBJ databases">
        <authorList>
            <person name="Varghese N."/>
            <person name="Submissions Spin"/>
        </authorList>
    </citation>
    <scope>NUCLEOTIDE SEQUENCE [LARGE SCALE GENOMIC DNA]</scope>
    <source>
        <strain evidence="2">SGD-1123</strain>
    </source>
</reference>
<sequence length="318" mass="36200">MCRGIYIISKVSSPPKRGIVLRNEKFWEVKNPMNLSRETVQDNDLNCPSEYGKLKKVLVVSPQNMRITEIINETQKHFMKDNIDIDKAVHQHEQFVKILEENGAEVHHLTPRKEMNEQVFTRDIGFCIGNELIVSSMNTELRKGEVKVLLGWLEEQKIPHTHLAAHSIEGGDVLVDGKNVWVGISGRTNRLAVQALKKLLPDYTVHALPLRSDILHLDCVFTIISEEAALVYPPAFSKKDLEKIKEHYNIIEVSEKEQFRMGPNVLAIGDKTIVSLPQNGELNERIREKGFKVIETDFSEIIKSGGSFRCCTLPLVRE</sequence>
<dbReference type="EMBL" id="FMAU01000008">
    <property type="protein sequence ID" value="SCC33296.1"/>
    <property type="molecule type" value="Genomic_DNA"/>
</dbReference>
<evidence type="ECO:0000313" key="2">
    <source>
        <dbReference type="Proteomes" id="UP000181997"/>
    </source>
</evidence>
<gene>
    <name evidence="1" type="ORF">GA0061094_4049</name>
</gene>
<dbReference type="PANTHER" id="PTHR47271:SF2">
    <property type="entry name" value="ARGININE DEIMINASE"/>
    <property type="match status" value="1"/>
</dbReference>
<dbReference type="AlphaFoldDB" id="A0A1C4DPJ4"/>
<evidence type="ECO:0000313" key="1">
    <source>
        <dbReference type="EMBL" id="SCC33296.1"/>
    </source>
</evidence>
<dbReference type="SUPFAM" id="SSF55909">
    <property type="entry name" value="Pentein"/>
    <property type="match status" value="1"/>
</dbReference>
<dbReference type="GO" id="GO:0016990">
    <property type="term" value="F:arginine deiminase activity"/>
    <property type="evidence" value="ECO:0007669"/>
    <property type="project" value="TreeGrafter"/>
</dbReference>
<organism evidence="1 2">
    <name type="scientific">[Bacillus] enclensis</name>
    <dbReference type="NCBI Taxonomy" id="1402860"/>
    <lineage>
        <taxon>Bacteria</taxon>
        <taxon>Bacillati</taxon>
        <taxon>Bacillota</taxon>
        <taxon>Bacilli</taxon>
        <taxon>Bacillales</taxon>
        <taxon>Bacillaceae</taxon>
        <taxon>Rossellomorea</taxon>
    </lineage>
</organism>
<dbReference type="Gene3D" id="3.75.10.10">
    <property type="entry name" value="L-arginine/glycine Amidinotransferase, Chain A"/>
    <property type="match status" value="1"/>
</dbReference>